<name>A0AC35F716_9BILA</name>
<proteinExistence type="predicted"/>
<evidence type="ECO:0000313" key="2">
    <source>
        <dbReference type="WBParaSite" id="PS1159_v2.g14463.t2"/>
    </source>
</evidence>
<evidence type="ECO:0000313" key="1">
    <source>
        <dbReference type="Proteomes" id="UP000887580"/>
    </source>
</evidence>
<dbReference type="WBParaSite" id="PS1159_v2.g14463.t2">
    <property type="protein sequence ID" value="PS1159_v2.g14463.t2"/>
    <property type="gene ID" value="PS1159_v2.g14463"/>
</dbReference>
<accession>A0AC35F716</accession>
<protein>
    <submittedName>
        <fullName evidence="2">Gustatory receptor</fullName>
    </submittedName>
</protein>
<organism evidence="1 2">
    <name type="scientific">Panagrolaimus sp. PS1159</name>
    <dbReference type="NCBI Taxonomy" id="55785"/>
    <lineage>
        <taxon>Eukaryota</taxon>
        <taxon>Metazoa</taxon>
        <taxon>Ecdysozoa</taxon>
        <taxon>Nematoda</taxon>
        <taxon>Chromadorea</taxon>
        <taxon>Rhabditida</taxon>
        <taxon>Tylenchina</taxon>
        <taxon>Panagrolaimomorpha</taxon>
        <taxon>Panagrolaimoidea</taxon>
        <taxon>Panagrolaimidae</taxon>
        <taxon>Panagrolaimus</taxon>
    </lineage>
</organism>
<reference evidence="2" key="1">
    <citation type="submission" date="2022-11" db="UniProtKB">
        <authorList>
            <consortium name="WormBaseParasite"/>
        </authorList>
    </citation>
    <scope>IDENTIFICATION</scope>
</reference>
<dbReference type="Proteomes" id="UP000887580">
    <property type="component" value="Unplaced"/>
</dbReference>
<sequence>MGKSTALSLDWSYDTILFFLALHSAVSALALIVFNKGNYIQKSIEKIRHSSRNIIIKRKLIHLIFNLNIFVIFLLPAAFYIAGNFEILDHDLKDLENHNPPIPINKTIKIRKTIAVGRIISIIDAIINLWGSYISACALTVYLLANRAICRQYHSFNKILKSHIIDGSIMNYQVIKEHESQIIDFMSSACYITNTTAFLINLTFMTGILAQISAQFALRAFSLRILAQISAQFALRAFSLSAIENVIFGIWTAQSIVLLVVSTKRPAILQSLLNETTEMIWLDQGIWKTCDDLLIRETARNISDRIGSLNETIEMIWLDQGIWETCDDLLIRETARNISDRIGSVDYASKGLTPTRASNLVFNAVLLIIPFFIDIVAANKYLPNVIKKSA</sequence>